<dbReference type="OrthoDB" id="5517693at2"/>
<reference evidence="1 2" key="1">
    <citation type="submission" date="2019-07" db="EMBL/GenBank/DDBJ databases">
        <title>Whole genome shotgun sequence of Nocardia ninae NBRC 108245.</title>
        <authorList>
            <person name="Hosoyama A."/>
            <person name="Uohara A."/>
            <person name="Ohji S."/>
            <person name="Ichikawa N."/>
        </authorList>
    </citation>
    <scope>NUCLEOTIDE SEQUENCE [LARGE SCALE GENOMIC DNA]</scope>
    <source>
        <strain evidence="1 2">NBRC 108245</strain>
    </source>
</reference>
<evidence type="ECO:0000313" key="2">
    <source>
        <dbReference type="Proteomes" id="UP000321424"/>
    </source>
</evidence>
<gene>
    <name evidence="1" type="ORF">NN4_38040</name>
</gene>
<proteinExistence type="predicted"/>
<dbReference type="EMBL" id="BJXA01000023">
    <property type="protein sequence ID" value="GEM39285.1"/>
    <property type="molecule type" value="Genomic_DNA"/>
</dbReference>
<evidence type="ECO:0008006" key="3">
    <source>
        <dbReference type="Google" id="ProtNLM"/>
    </source>
</evidence>
<protein>
    <recommendedName>
        <fullName evidence="3">Transcriptional regulator, AbiEi antitoxin, Type IV TA system</fullName>
    </recommendedName>
</protein>
<keyword evidence="2" id="KW-1185">Reference proteome</keyword>
<dbReference type="Proteomes" id="UP000321424">
    <property type="component" value="Unassembled WGS sequence"/>
</dbReference>
<accession>A0A511MF34</accession>
<name>A0A511MF34_9NOCA</name>
<organism evidence="1 2">
    <name type="scientific">Nocardia ninae NBRC 108245</name>
    <dbReference type="NCBI Taxonomy" id="1210091"/>
    <lineage>
        <taxon>Bacteria</taxon>
        <taxon>Bacillati</taxon>
        <taxon>Actinomycetota</taxon>
        <taxon>Actinomycetes</taxon>
        <taxon>Mycobacteriales</taxon>
        <taxon>Nocardiaceae</taxon>
        <taxon>Nocardia</taxon>
    </lineage>
</organism>
<sequence>MRIGEVDIPAAILRRDAILAGFTDNELRGPSWQQVHRGLYMESADAVGLTEEQRHRVLTRGVFAAARSTVVVTHVSAAIAHGLPVWHIPLTPVHLSRDRSAGGRIRRRAVVHSMPIAPDECTLIDDLPVTTVARTVVDLARSVPFEQAVVVGDAALRLGKTTRDELFEQIARAKGRTGRPQASRVVQFLDGRTENPGESRSRVAMRTSNLPSPELQARILTPSNSQVARVDFLFPDLGVIGEFDGAIKYRAELRGTLTHEDVVIAEKIREDALRHLGWTVTRWTWRNLDHPHTWLKQLSAAADIARNTTRLGTWLPTNRI</sequence>
<evidence type="ECO:0000313" key="1">
    <source>
        <dbReference type="EMBL" id="GEM39285.1"/>
    </source>
</evidence>
<comment type="caution">
    <text evidence="1">The sequence shown here is derived from an EMBL/GenBank/DDBJ whole genome shotgun (WGS) entry which is preliminary data.</text>
</comment>
<dbReference type="RefSeq" id="WP_147132751.1">
    <property type="nucleotide sequence ID" value="NZ_BJXA01000023.1"/>
</dbReference>
<dbReference type="AlphaFoldDB" id="A0A511MF34"/>